<organism evidence="1 2">
    <name type="scientific">Populus trichocarpa</name>
    <name type="common">Western balsam poplar</name>
    <name type="synonym">Populus balsamifera subsp. trichocarpa</name>
    <dbReference type="NCBI Taxonomy" id="3694"/>
    <lineage>
        <taxon>Eukaryota</taxon>
        <taxon>Viridiplantae</taxon>
        <taxon>Streptophyta</taxon>
        <taxon>Embryophyta</taxon>
        <taxon>Tracheophyta</taxon>
        <taxon>Spermatophyta</taxon>
        <taxon>Magnoliopsida</taxon>
        <taxon>eudicotyledons</taxon>
        <taxon>Gunneridae</taxon>
        <taxon>Pentapetalae</taxon>
        <taxon>rosids</taxon>
        <taxon>fabids</taxon>
        <taxon>Malpighiales</taxon>
        <taxon>Salicaceae</taxon>
        <taxon>Saliceae</taxon>
        <taxon>Populus</taxon>
    </lineage>
</organism>
<dbReference type="Proteomes" id="UP000006729">
    <property type="component" value="Chromosome 1"/>
</dbReference>
<proteinExistence type="predicted"/>
<evidence type="ECO:0000313" key="2">
    <source>
        <dbReference type="Proteomes" id="UP000006729"/>
    </source>
</evidence>
<gene>
    <name evidence="1" type="ORF">POPTR_001G319400</name>
</gene>
<name>U7DW07_POPTR</name>
<protein>
    <submittedName>
        <fullName evidence="1">Uncharacterized protein</fullName>
    </submittedName>
</protein>
<dbReference type="AlphaFoldDB" id="U7DW07"/>
<dbReference type="InParanoid" id="U7DW07"/>
<reference evidence="1 2" key="1">
    <citation type="journal article" date="2006" name="Science">
        <title>The genome of black cottonwood, Populus trichocarpa (Torr. &amp; Gray).</title>
        <authorList>
            <person name="Tuskan G.A."/>
            <person name="Difazio S."/>
            <person name="Jansson S."/>
            <person name="Bohlmann J."/>
            <person name="Grigoriev I."/>
            <person name="Hellsten U."/>
            <person name="Putnam N."/>
            <person name="Ralph S."/>
            <person name="Rombauts S."/>
            <person name="Salamov A."/>
            <person name="Schein J."/>
            <person name="Sterck L."/>
            <person name="Aerts A."/>
            <person name="Bhalerao R.R."/>
            <person name="Bhalerao R.P."/>
            <person name="Blaudez D."/>
            <person name="Boerjan W."/>
            <person name="Brun A."/>
            <person name="Brunner A."/>
            <person name="Busov V."/>
            <person name="Campbell M."/>
            <person name="Carlson J."/>
            <person name="Chalot M."/>
            <person name="Chapman J."/>
            <person name="Chen G.L."/>
            <person name="Cooper D."/>
            <person name="Coutinho P.M."/>
            <person name="Couturier J."/>
            <person name="Covert S."/>
            <person name="Cronk Q."/>
            <person name="Cunningham R."/>
            <person name="Davis J."/>
            <person name="Degroeve S."/>
            <person name="Dejardin A."/>
            <person name="Depamphilis C."/>
            <person name="Detter J."/>
            <person name="Dirks B."/>
            <person name="Dubchak I."/>
            <person name="Duplessis S."/>
            <person name="Ehlting J."/>
            <person name="Ellis B."/>
            <person name="Gendler K."/>
            <person name="Goodstein D."/>
            <person name="Gribskov M."/>
            <person name="Grimwood J."/>
            <person name="Groover A."/>
            <person name="Gunter L."/>
            <person name="Hamberger B."/>
            <person name="Heinze B."/>
            <person name="Helariutta Y."/>
            <person name="Henrissat B."/>
            <person name="Holligan D."/>
            <person name="Holt R."/>
            <person name="Huang W."/>
            <person name="Islam-Faridi N."/>
            <person name="Jones S."/>
            <person name="Jones-Rhoades M."/>
            <person name="Jorgensen R."/>
            <person name="Joshi C."/>
            <person name="Kangasjarvi J."/>
            <person name="Karlsson J."/>
            <person name="Kelleher C."/>
            <person name="Kirkpatrick R."/>
            <person name="Kirst M."/>
            <person name="Kohler A."/>
            <person name="Kalluri U."/>
            <person name="Larimer F."/>
            <person name="Leebens-Mack J."/>
            <person name="Leple J.C."/>
            <person name="Locascio P."/>
            <person name="Lou Y."/>
            <person name="Lucas S."/>
            <person name="Martin F."/>
            <person name="Montanini B."/>
            <person name="Napoli C."/>
            <person name="Nelson D.R."/>
            <person name="Nelson C."/>
            <person name="Nieminen K."/>
            <person name="Nilsson O."/>
            <person name="Pereda V."/>
            <person name="Peter G."/>
            <person name="Philippe R."/>
            <person name="Pilate G."/>
            <person name="Poliakov A."/>
            <person name="Razumovskaya J."/>
            <person name="Richardson P."/>
            <person name="Rinaldi C."/>
            <person name="Ritland K."/>
            <person name="Rouze P."/>
            <person name="Ryaboy D."/>
            <person name="Schmutz J."/>
            <person name="Schrader J."/>
            <person name="Segerman B."/>
            <person name="Shin H."/>
            <person name="Siddiqui A."/>
            <person name="Sterky F."/>
            <person name="Terry A."/>
            <person name="Tsai C.J."/>
            <person name="Uberbacher E."/>
            <person name="Unneberg P."/>
            <person name="Vahala J."/>
            <person name="Wall K."/>
            <person name="Wessler S."/>
            <person name="Yang G."/>
            <person name="Yin T."/>
            <person name="Douglas C."/>
            <person name="Marra M."/>
            <person name="Sandberg G."/>
            <person name="Van de Peer Y."/>
            <person name="Rokhsar D."/>
        </authorList>
    </citation>
    <scope>NUCLEOTIDE SEQUENCE [LARGE SCALE GENOMIC DNA]</scope>
    <source>
        <strain evidence="2">cv. Nisqually</strain>
    </source>
</reference>
<dbReference type="HOGENOM" id="CLU_2744788_0_0_1"/>
<evidence type="ECO:0000313" key="1">
    <source>
        <dbReference type="EMBL" id="PNT57758.1"/>
    </source>
</evidence>
<keyword evidence="2" id="KW-1185">Reference proteome</keyword>
<sequence length="71" mass="8558">MVCKKKLQTVLQQRKLRSQQKCLLRNGVWLHTTLPKHWKGWMINDPATKKSHQHFFIYTNNLNTKEQTLIQ</sequence>
<accession>U7DW07</accession>
<dbReference type="EMBL" id="CM009290">
    <property type="protein sequence ID" value="PNT57758.1"/>
    <property type="molecule type" value="Genomic_DNA"/>
</dbReference>